<dbReference type="RefSeq" id="WP_254292443.1">
    <property type="nucleotide sequence ID" value="NZ_JAMLDX010000004.1"/>
</dbReference>
<dbReference type="Proteomes" id="UP001139451">
    <property type="component" value="Unassembled WGS sequence"/>
</dbReference>
<dbReference type="EMBL" id="JAMLDX010000004">
    <property type="protein sequence ID" value="MCP3730324.1"/>
    <property type="molecule type" value="Genomic_DNA"/>
</dbReference>
<accession>A0A9X2HMD1</accession>
<protein>
    <submittedName>
        <fullName evidence="1">Uncharacterized protein</fullName>
    </submittedName>
</protein>
<reference evidence="1" key="1">
    <citation type="submission" date="2022-05" db="EMBL/GenBank/DDBJ databases">
        <title>Sphingomonas sp. strain MG17 Genome sequencing and assembly.</title>
        <authorList>
            <person name="Kim I."/>
        </authorList>
    </citation>
    <scope>NUCLEOTIDE SEQUENCE</scope>
    <source>
        <strain evidence="1">MG17</strain>
    </source>
</reference>
<dbReference type="AlphaFoldDB" id="A0A9X2HMD1"/>
<sequence>MGTLPPGFEDLEPFSDDWNVASVGERYERRKASTQAELTRFYEAVQARMEAMLAHLDPFDIYALPEPERRLYRILCGLCEASAAVELIGAPYLVPPDGHDLDYRKALEIL</sequence>
<evidence type="ECO:0000313" key="1">
    <source>
        <dbReference type="EMBL" id="MCP3730324.1"/>
    </source>
</evidence>
<gene>
    <name evidence="1" type="ORF">M9978_07765</name>
</gene>
<name>A0A9X2HMD1_9SPHN</name>
<proteinExistence type="predicted"/>
<evidence type="ECO:0000313" key="2">
    <source>
        <dbReference type="Proteomes" id="UP001139451"/>
    </source>
</evidence>
<keyword evidence="2" id="KW-1185">Reference proteome</keyword>
<comment type="caution">
    <text evidence="1">The sequence shown here is derived from an EMBL/GenBank/DDBJ whole genome shotgun (WGS) entry which is preliminary data.</text>
</comment>
<organism evidence="1 2">
    <name type="scientific">Sphingomonas tagetis</name>
    <dbReference type="NCBI Taxonomy" id="2949092"/>
    <lineage>
        <taxon>Bacteria</taxon>
        <taxon>Pseudomonadati</taxon>
        <taxon>Pseudomonadota</taxon>
        <taxon>Alphaproteobacteria</taxon>
        <taxon>Sphingomonadales</taxon>
        <taxon>Sphingomonadaceae</taxon>
        <taxon>Sphingomonas</taxon>
    </lineage>
</organism>